<dbReference type="RefSeq" id="WP_039833644.1">
    <property type="nucleotide sequence ID" value="NZ_CP068595.1"/>
</dbReference>
<dbReference type="AlphaFoldDB" id="A0A974PE19"/>
<dbReference type="Proteomes" id="UP000595841">
    <property type="component" value="Chromosome"/>
</dbReference>
<accession>A0A974PE19</accession>
<evidence type="ECO:0008006" key="3">
    <source>
        <dbReference type="Google" id="ProtNLM"/>
    </source>
</evidence>
<evidence type="ECO:0000313" key="1">
    <source>
        <dbReference type="EMBL" id="QQZ61567.1"/>
    </source>
</evidence>
<reference evidence="1 2" key="1">
    <citation type="submission" date="2021-01" db="EMBL/GenBank/DDBJ databases">
        <title>Whole genome sequence of Paenibacillus sonchi LMG 24727 for comparative genomics.</title>
        <authorList>
            <person name="Lee G."/>
            <person name="Kim M.-J."/>
            <person name="Lim K."/>
            <person name="Shin J.-H."/>
        </authorList>
    </citation>
    <scope>NUCLEOTIDE SEQUENCE [LARGE SCALE GENOMIC DNA]</scope>
    <source>
        <strain evidence="1 2">LMG 24727</strain>
    </source>
</reference>
<proteinExistence type="predicted"/>
<keyword evidence="2" id="KW-1185">Reference proteome</keyword>
<protein>
    <recommendedName>
        <fullName evidence="3">DUF4365 domain-containing protein</fullName>
    </recommendedName>
</protein>
<sequence>MGKLSNGQIERLAIDAIRSEANRPEACLLPEISEGDKRVSFDGEISVFEDSSGKIETFLGKVPVQVKGKQVEIFTEGIRTFSLSLKHFRNYYRHSGVLLFVVEIKEEGQVKIFYKHLLPKELSSIMKVYSEKKKQGSRRVELRSLQETNLKDVCRKFLSEQKLQPLTLIESSKYQEESFERFGIHSLTYEPSNEATNNLFEHDFILYGIDKDVMIPLNLGRISVLRNTSQEELNVDGKTHKFITKNIIKEHVTIREFDDALRVIYDNETYQVTFTLLNFVSVAVQIRVLAFLKDFFSESHMEENLDNFRDPKVIKWIEDVNHLHSLMLDVQKIYKSLNIPEDVIIKQIDPHKSIYEQFEHLVELYHFNKMEGFSSLKNDISRLINYRVGDKLFILYYQPLEHKKIVDAFNPAVSKIELLLSKNDIDEIYKHSFYIQLDKNSLSFGLNVDFQMLKDSFDDFDPYINEVVSPYTNTFYLRCINAYDVSNRTELLDIAEHILKKYYKSTQYNPSSIDAAIVKINELQILARRVSGLSEGDFEELISIKNRFSFNEWKSLHFSCNVLLGNKIEARYAFQKLGNEKQNDLQNYPIYYLYNQLCQETEVV</sequence>
<name>A0A974PE19_9BACL</name>
<evidence type="ECO:0000313" key="2">
    <source>
        <dbReference type="Proteomes" id="UP000595841"/>
    </source>
</evidence>
<gene>
    <name evidence="1" type="ORF">JI735_02035</name>
</gene>
<dbReference type="EMBL" id="CP068595">
    <property type="protein sequence ID" value="QQZ61567.1"/>
    <property type="molecule type" value="Genomic_DNA"/>
</dbReference>
<dbReference type="KEGG" id="pson:JI735_02035"/>
<organism evidence="1 2">
    <name type="scientific">Paenibacillus sonchi</name>
    <dbReference type="NCBI Taxonomy" id="373687"/>
    <lineage>
        <taxon>Bacteria</taxon>
        <taxon>Bacillati</taxon>
        <taxon>Bacillota</taxon>
        <taxon>Bacilli</taxon>
        <taxon>Bacillales</taxon>
        <taxon>Paenibacillaceae</taxon>
        <taxon>Paenibacillus</taxon>
        <taxon>Paenibacillus sonchi group</taxon>
    </lineage>
</organism>